<keyword evidence="2" id="KW-1185">Reference proteome</keyword>
<dbReference type="RefSeq" id="WP_218116137.1">
    <property type="nucleotide sequence ID" value="NZ_CAJVAP010000030.1"/>
</dbReference>
<sequence length="543" mass="58553">MAKGISLSIASDTRDFASGVARGVVEPLEDVSDVLQEVVKDGDKAGRELEDAMSDARQDTAKLASEYEDLNRKIREAGKGSRRLGDDVEDGTTRAKEDLGELKDEAIQNASETFSSFDGSIDSLVDGIQGTLGGVVSNIGPLGAAAGAAAAIGVGLITAELQKSAERAAEIREETSALAQELIDAGGQLDAEAIAAKVHEWSLEVQDNKEWWELWQESAVTNLDKVNDIAGKTGVNMRDLFDAMSGQDSTKALDMLDDMQGRADELDRQLAQLSQARAGGTKRAQELRTERDALNDGTKAIRERLDIQEGAEDDYRQLTALTAELTAEAEAATAAEEAHTDAVGALQRGLDSAVGSWTDYIDKETQAADPEAYLKGMRERMEATVSFNDNVQQLADDFGLTQDEVQAILDQGIDFAPMLQAIIDGGPKMQEKYAEQMRAMLDGGEAILDGQEISATVTTKADTKDAARDLDKTATQKRTARIGTKADTKDAGREIDTVAEKDRTATVKVELDWTDADREMQAFLTKTRNVTVDVQTRAGKRTP</sequence>
<evidence type="ECO:0008006" key="3">
    <source>
        <dbReference type="Google" id="ProtNLM"/>
    </source>
</evidence>
<dbReference type="EMBL" id="CAJVAP010000030">
    <property type="protein sequence ID" value="CAG7618464.1"/>
    <property type="molecule type" value="Genomic_DNA"/>
</dbReference>
<gene>
    <name evidence="1" type="ORF">LEUCIP111803_02206</name>
</gene>
<evidence type="ECO:0000313" key="1">
    <source>
        <dbReference type="EMBL" id="CAG7618464.1"/>
    </source>
</evidence>
<protein>
    <recommendedName>
        <fullName evidence="3">Tape measure protein</fullName>
    </recommendedName>
</protein>
<accession>A0A916K0B5</accession>
<reference evidence="1" key="1">
    <citation type="submission" date="2021-06" db="EMBL/GenBank/DDBJ databases">
        <authorList>
            <person name="Criscuolo A."/>
        </authorList>
    </citation>
    <scope>NUCLEOTIDE SEQUENCE</scope>
    <source>
        <strain evidence="1">CIP111803</strain>
    </source>
</reference>
<evidence type="ECO:0000313" key="2">
    <source>
        <dbReference type="Proteomes" id="UP000693892"/>
    </source>
</evidence>
<organism evidence="1 2">
    <name type="scientific">Leucobacter soli</name>
    <dbReference type="NCBI Taxonomy" id="2812850"/>
    <lineage>
        <taxon>Bacteria</taxon>
        <taxon>Bacillati</taxon>
        <taxon>Actinomycetota</taxon>
        <taxon>Actinomycetes</taxon>
        <taxon>Micrococcales</taxon>
        <taxon>Microbacteriaceae</taxon>
        <taxon>Leucobacter</taxon>
    </lineage>
</organism>
<dbReference type="AlphaFoldDB" id="A0A916K0B5"/>
<comment type="caution">
    <text evidence="1">The sequence shown here is derived from an EMBL/GenBank/DDBJ whole genome shotgun (WGS) entry which is preliminary data.</text>
</comment>
<dbReference type="Proteomes" id="UP000693892">
    <property type="component" value="Unassembled WGS sequence"/>
</dbReference>
<name>A0A916K0B5_9MICO</name>
<proteinExistence type="predicted"/>